<name>A0A1S4EK71_DIACI</name>
<dbReference type="GO" id="GO:0046982">
    <property type="term" value="F:protein heterodimerization activity"/>
    <property type="evidence" value="ECO:0007669"/>
    <property type="project" value="InterPro"/>
</dbReference>
<dbReference type="AlphaFoldDB" id="A0A1S4EK71"/>
<dbReference type="GeneID" id="103516369"/>
<protein>
    <recommendedName>
        <fullName evidence="2">Multifunctional methyltransferase subunit TRM112-like protein</fullName>
    </recommendedName>
    <alternativeName>
        <fullName evidence="3">tRNA methyltransferase 112 homolog</fullName>
    </alternativeName>
</protein>
<dbReference type="SUPFAM" id="SSF158997">
    <property type="entry name" value="Trm112p-like"/>
    <property type="match status" value="1"/>
</dbReference>
<sequence>MLLLTHNMLTSNCIKGVSNGYPLIIKATSIKKLESDFNPEFLIRMIPKLDWSAFYKATLMLGDAEISIPEKLIDSYEKDSEFLKKVHHALLEVEVVEGDLECPESGRKFPISSGIPNMLLKEDEI</sequence>
<organism evidence="4 5">
    <name type="scientific">Diaphorina citri</name>
    <name type="common">Asian citrus psyllid</name>
    <dbReference type="NCBI Taxonomy" id="121845"/>
    <lineage>
        <taxon>Eukaryota</taxon>
        <taxon>Metazoa</taxon>
        <taxon>Ecdysozoa</taxon>
        <taxon>Arthropoda</taxon>
        <taxon>Hexapoda</taxon>
        <taxon>Insecta</taxon>
        <taxon>Pterygota</taxon>
        <taxon>Neoptera</taxon>
        <taxon>Paraneoptera</taxon>
        <taxon>Hemiptera</taxon>
        <taxon>Sternorrhyncha</taxon>
        <taxon>Psylloidea</taxon>
        <taxon>Psyllidae</taxon>
        <taxon>Diaphorininae</taxon>
        <taxon>Diaphorina</taxon>
    </lineage>
</organism>
<comment type="similarity">
    <text evidence="1">Belongs to the TRM112 family.</text>
</comment>
<gene>
    <name evidence="5" type="primary">LOC103516369</name>
</gene>
<dbReference type="STRING" id="121845.A0A1S4EK71"/>
<evidence type="ECO:0000256" key="3">
    <source>
        <dbReference type="ARBA" id="ARBA00030516"/>
    </source>
</evidence>
<evidence type="ECO:0000256" key="1">
    <source>
        <dbReference type="ARBA" id="ARBA00007980"/>
    </source>
</evidence>
<dbReference type="InterPro" id="IPR039127">
    <property type="entry name" value="Trm112"/>
</dbReference>
<reference evidence="5" key="1">
    <citation type="submission" date="2025-08" db="UniProtKB">
        <authorList>
            <consortium name="RefSeq"/>
        </authorList>
    </citation>
    <scope>IDENTIFICATION</scope>
</reference>
<evidence type="ECO:0000313" key="4">
    <source>
        <dbReference type="Proteomes" id="UP000079169"/>
    </source>
</evidence>
<dbReference type="RefSeq" id="XP_017302512.1">
    <property type="nucleotide sequence ID" value="XM_017447023.2"/>
</dbReference>
<dbReference type="Gene3D" id="2.20.25.10">
    <property type="match status" value="1"/>
</dbReference>
<dbReference type="GO" id="GO:0070476">
    <property type="term" value="P:rRNA (guanine-N7)-methylation"/>
    <property type="evidence" value="ECO:0007669"/>
    <property type="project" value="TreeGrafter"/>
</dbReference>
<dbReference type="CDD" id="cd21089">
    <property type="entry name" value="Trm112-like"/>
    <property type="match status" value="1"/>
</dbReference>
<dbReference type="KEGG" id="dci:103516369"/>
<dbReference type="InterPro" id="IPR005651">
    <property type="entry name" value="Trm112-like"/>
</dbReference>
<dbReference type="PANTHER" id="PTHR12773">
    <property type="entry name" value="UPF0315 PROTEIN-RELATED"/>
    <property type="match status" value="1"/>
</dbReference>
<dbReference type="PANTHER" id="PTHR12773:SF0">
    <property type="entry name" value="MULTIFUNCTIONAL METHYLTRANSFERASE SUBUNIT TRM112-LIKE PROTEIN"/>
    <property type="match status" value="1"/>
</dbReference>
<evidence type="ECO:0000256" key="2">
    <source>
        <dbReference type="ARBA" id="ARBA00019989"/>
    </source>
</evidence>
<dbReference type="PaxDb" id="121845-A0A1S4EK71"/>
<evidence type="ECO:0000313" key="5">
    <source>
        <dbReference type="RefSeq" id="XP_017302512.1"/>
    </source>
</evidence>
<dbReference type="OMA" id="NMLTSKC"/>
<dbReference type="Pfam" id="PF03966">
    <property type="entry name" value="Trm112p"/>
    <property type="match status" value="1"/>
</dbReference>
<dbReference type="Proteomes" id="UP000079169">
    <property type="component" value="Unplaced"/>
</dbReference>
<proteinExistence type="inferred from homology"/>
<accession>A0A1S4EK71</accession>
<dbReference type="GO" id="GO:0030488">
    <property type="term" value="P:tRNA methylation"/>
    <property type="evidence" value="ECO:0007669"/>
    <property type="project" value="TreeGrafter"/>
</dbReference>
<keyword evidence="4" id="KW-1185">Reference proteome</keyword>